<protein>
    <recommendedName>
        <fullName evidence="3">NADH dehydrogenase subunit 4</fullName>
    </recommendedName>
</protein>
<dbReference type="Proteomes" id="UP001556367">
    <property type="component" value="Unassembled WGS sequence"/>
</dbReference>
<reference evidence="2" key="1">
    <citation type="submission" date="2024-06" db="EMBL/GenBank/DDBJ databases">
        <title>Multi-omics analyses provide insights into the biosynthesis of the anticancer antibiotic pleurotin in Hohenbuehelia grisea.</title>
        <authorList>
            <person name="Weaver J.A."/>
            <person name="Alberti F."/>
        </authorList>
    </citation>
    <scope>NUCLEOTIDE SEQUENCE [LARGE SCALE GENOMIC DNA]</scope>
    <source>
        <strain evidence="2">T-177</strain>
    </source>
</reference>
<dbReference type="PROSITE" id="PS51257">
    <property type="entry name" value="PROKAR_LIPOPROTEIN"/>
    <property type="match status" value="1"/>
</dbReference>
<proteinExistence type="predicted"/>
<dbReference type="EMBL" id="JASNQZ010000001">
    <property type="protein sequence ID" value="KAL0960610.1"/>
    <property type="molecule type" value="Genomic_DNA"/>
</dbReference>
<evidence type="ECO:0000313" key="1">
    <source>
        <dbReference type="EMBL" id="KAL0960610.1"/>
    </source>
</evidence>
<organism evidence="1 2">
    <name type="scientific">Hohenbuehelia grisea</name>
    <dbReference type="NCBI Taxonomy" id="104357"/>
    <lineage>
        <taxon>Eukaryota</taxon>
        <taxon>Fungi</taxon>
        <taxon>Dikarya</taxon>
        <taxon>Basidiomycota</taxon>
        <taxon>Agaricomycotina</taxon>
        <taxon>Agaricomycetes</taxon>
        <taxon>Agaricomycetidae</taxon>
        <taxon>Agaricales</taxon>
        <taxon>Pleurotineae</taxon>
        <taxon>Pleurotaceae</taxon>
        <taxon>Hohenbuehelia</taxon>
    </lineage>
</organism>
<sequence>MHRGWLLSALPLIFGCLYAAIWDLQSAIELQAYSWSGMLVLPLLLGFGGDAD</sequence>
<accession>A0ABR3JZI7</accession>
<evidence type="ECO:0000313" key="2">
    <source>
        <dbReference type="Proteomes" id="UP001556367"/>
    </source>
</evidence>
<keyword evidence="2" id="KW-1185">Reference proteome</keyword>
<comment type="caution">
    <text evidence="1">The sequence shown here is derived from an EMBL/GenBank/DDBJ whole genome shotgun (WGS) entry which is preliminary data.</text>
</comment>
<name>A0ABR3JZI7_9AGAR</name>
<evidence type="ECO:0008006" key="3">
    <source>
        <dbReference type="Google" id="ProtNLM"/>
    </source>
</evidence>
<gene>
    <name evidence="1" type="ORF">HGRIS_005642</name>
</gene>